<keyword evidence="4" id="KW-1185">Reference proteome</keyword>
<dbReference type="CDD" id="cd00067">
    <property type="entry name" value="GAL4"/>
    <property type="match status" value="1"/>
</dbReference>
<dbReference type="Gene3D" id="4.10.240.10">
    <property type="entry name" value="Zn(2)-C6 fungal-type DNA-binding domain"/>
    <property type="match status" value="1"/>
</dbReference>
<proteinExistence type="predicted"/>
<accession>A0A2T2N3K5</accession>
<dbReference type="GO" id="GO:0008270">
    <property type="term" value="F:zinc ion binding"/>
    <property type="evidence" value="ECO:0007669"/>
    <property type="project" value="InterPro"/>
</dbReference>
<dbReference type="InterPro" id="IPR036864">
    <property type="entry name" value="Zn2-C6_fun-type_DNA-bd_sf"/>
</dbReference>
<dbReference type="PANTHER" id="PTHR47784">
    <property type="entry name" value="STEROL UPTAKE CONTROL PROTEIN 2"/>
    <property type="match status" value="1"/>
</dbReference>
<dbReference type="InterPro" id="IPR001138">
    <property type="entry name" value="Zn2Cys6_DnaBD"/>
</dbReference>
<dbReference type="Proteomes" id="UP000240883">
    <property type="component" value="Unassembled WGS sequence"/>
</dbReference>
<dbReference type="STRING" id="1448308.A0A2T2N3K5"/>
<dbReference type="SUPFAM" id="SSF57701">
    <property type="entry name" value="Zn2/Cys6 DNA-binding domain"/>
    <property type="match status" value="1"/>
</dbReference>
<evidence type="ECO:0000313" key="3">
    <source>
        <dbReference type="EMBL" id="PSN60017.1"/>
    </source>
</evidence>
<gene>
    <name evidence="3" type="ORF">BS50DRAFT_681854</name>
</gene>
<evidence type="ECO:0000259" key="2">
    <source>
        <dbReference type="PROSITE" id="PS50048"/>
    </source>
</evidence>
<name>A0A2T2N3K5_CORCC</name>
<dbReference type="SMART" id="SM00066">
    <property type="entry name" value="GAL4"/>
    <property type="match status" value="1"/>
</dbReference>
<keyword evidence="1" id="KW-0539">Nucleus</keyword>
<dbReference type="OrthoDB" id="3546279at2759"/>
<dbReference type="PANTHER" id="PTHR47784:SF5">
    <property type="entry name" value="STEROL UPTAKE CONTROL PROTEIN 2"/>
    <property type="match status" value="1"/>
</dbReference>
<dbReference type="Pfam" id="PF00172">
    <property type="entry name" value="Zn_clus"/>
    <property type="match status" value="1"/>
</dbReference>
<reference evidence="3 4" key="1">
    <citation type="journal article" date="2018" name="Front. Microbiol.">
        <title>Genome-Wide Analysis of Corynespora cassiicola Leaf Fall Disease Putative Effectors.</title>
        <authorList>
            <person name="Lopez D."/>
            <person name="Ribeiro S."/>
            <person name="Label P."/>
            <person name="Fumanal B."/>
            <person name="Venisse J.S."/>
            <person name="Kohler A."/>
            <person name="de Oliveira R.R."/>
            <person name="Labutti K."/>
            <person name="Lipzen A."/>
            <person name="Lail K."/>
            <person name="Bauer D."/>
            <person name="Ohm R.A."/>
            <person name="Barry K.W."/>
            <person name="Spatafora J."/>
            <person name="Grigoriev I.V."/>
            <person name="Martin F.M."/>
            <person name="Pujade-Renaud V."/>
        </authorList>
    </citation>
    <scope>NUCLEOTIDE SEQUENCE [LARGE SCALE GENOMIC DNA]</scope>
    <source>
        <strain evidence="3 4">Philippines</strain>
    </source>
</reference>
<dbReference type="InterPro" id="IPR053157">
    <property type="entry name" value="Sterol_Uptake_Regulator"/>
</dbReference>
<dbReference type="GO" id="GO:0001228">
    <property type="term" value="F:DNA-binding transcription activator activity, RNA polymerase II-specific"/>
    <property type="evidence" value="ECO:0007669"/>
    <property type="project" value="TreeGrafter"/>
</dbReference>
<evidence type="ECO:0000256" key="1">
    <source>
        <dbReference type="ARBA" id="ARBA00023242"/>
    </source>
</evidence>
<dbReference type="AlphaFoldDB" id="A0A2T2N3K5"/>
<feature type="domain" description="Zn(2)-C6 fungal-type" evidence="2">
    <location>
        <begin position="15"/>
        <end position="45"/>
    </location>
</feature>
<protein>
    <recommendedName>
        <fullName evidence="2">Zn(2)-C6 fungal-type domain-containing protein</fullName>
    </recommendedName>
</protein>
<dbReference type="PROSITE" id="PS00463">
    <property type="entry name" value="ZN2_CY6_FUNGAL_1"/>
    <property type="match status" value="1"/>
</dbReference>
<organism evidence="3 4">
    <name type="scientific">Corynespora cassiicola Philippines</name>
    <dbReference type="NCBI Taxonomy" id="1448308"/>
    <lineage>
        <taxon>Eukaryota</taxon>
        <taxon>Fungi</taxon>
        <taxon>Dikarya</taxon>
        <taxon>Ascomycota</taxon>
        <taxon>Pezizomycotina</taxon>
        <taxon>Dothideomycetes</taxon>
        <taxon>Pleosporomycetidae</taxon>
        <taxon>Pleosporales</taxon>
        <taxon>Corynesporascaceae</taxon>
        <taxon>Corynespora</taxon>
    </lineage>
</organism>
<evidence type="ECO:0000313" key="4">
    <source>
        <dbReference type="Proteomes" id="UP000240883"/>
    </source>
</evidence>
<dbReference type="PROSITE" id="PS50048">
    <property type="entry name" value="ZN2_CY6_FUNGAL_2"/>
    <property type="match status" value="1"/>
</dbReference>
<dbReference type="EMBL" id="KZ678151">
    <property type="protein sequence ID" value="PSN60017.1"/>
    <property type="molecule type" value="Genomic_DNA"/>
</dbReference>
<sequence length="383" mass="43545">MRTRTRRQHTKSRGGCVECKRRHTKCDERRPVCSQCDKRSIRCQYVMKIIDANSPVQSPASASAASPATTEKDSNSLLEINTLHAELLLHWSRHLVSTLGWNDEVVAAWIEIFNREPLNHPFLMKGMLAMSACHISRTDESKYHYINYAVELFGAAITEFLPHLETVNDNNFIAAFAFSGIIQSMQMSLPPLSGDTGSQSLLESFLQHIPTSRGSVWLVRTMFEPIKKSELRPIVEIGPVPTTHPNGFLEAHSQLKDLNSQHCGQDEIYKQVIDQLPDLFARSTVQSDTSYLPSMWGVFVPNEYPALVRRREPMAMVILAYAAVLYYYSRHKWFFEGIGAQLALIAYDSLDESWRPAIQWPMNEIGLNQEKQHPETPGHISME</sequence>